<sequence length="118" mass="12930">MSQALQTFSQETALVSSFPNLDISRALATIQTAITALTNRIDNIDTINLARVLNSRITAPDTPLEVVSNTTGQNIDALLNFYKLPNTVTVENRCETPRNSAVVIGPKIFSNWISLLLK</sequence>
<name>A0A9N9H5I7_9GLOM</name>
<dbReference type="EMBL" id="CAJVPI010002850">
    <property type="protein sequence ID" value="CAG8650329.1"/>
    <property type="molecule type" value="Genomic_DNA"/>
</dbReference>
<proteinExistence type="predicted"/>
<dbReference type="Proteomes" id="UP000789739">
    <property type="component" value="Unassembled WGS sequence"/>
</dbReference>
<evidence type="ECO:0000313" key="1">
    <source>
        <dbReference type="EMBL" id="CAG8650329.1"/>
    </source>
</evidence>
<organism evidence="1 2">
    <name type="scientific">Paraglomus brasilianum</name>
    <dbReference type="NCBI Taxonomy" id="144538"/>
    <lineage>
        <taxon>Eukaryota</taxon>
        <taxon>Fungi</taxon>
        <taxon>Fungi incertae sedis</taxon>
        <taxon>Mucoromycota</taxon>
        <taxon>Glomeromycotina</taxon>
        <taxon>Glomeromycetes</taxon>
        <taxon>Paraglomerales</taxon>
        <taxon>Paraglomeraceae</taxon>
        <taxon>Paraglomus</taxon>
    </lineage>
</organism>
<protein>
    <submittedName>
        <fullName evidence="1">24_t:CDS:1</fullName>
    </submittedName>
</protein>
<dbReference type="OrthoDB" id="2436305at2759"/>
<gene>
    <name evidence="1" type="ORF">PBRASI_LOCUS10234</name>
</gene>
<accession>A0A9N9H5I7</accession>
<evidence type="ECO:0000313" key="2">
    <source>
        <dbReference type="Proteomes" id="UP000789739"/>
    </source>
</evidence>
<reference evidence="1" key="1">
    <citation type="submission" date="2021-06" db="EMBL/GenBank/DDBJ databases">
        <authorList>
            <person name="Kallberg Y."/>
            <person name="Tangrot J."/>
            <person name="Rosling A."/>
        </authorList>
    </citation>
    <scope>NUCLEOTIDE SEQUENCE</scope>
    <source>
        <strain evidence="1">BR232B</strain>
    </source>
</reference>
<dbReference type="AlphaFoldDB" id="A0A9N9H5I7"/>
<keyword evidence="2" id="KW-1185">Reference proteome</keyword>
<comment type="caution">
    <text evidence="1">The sequence shown here is derived from an EMBL/GenBank/DDBJ whole genome shotgun (WGS) entry which is preliminary data.</text>
</comment>